<organism evidence="5 6">
    <name type="scientific">Pseudonocardia benzenivorans</name>
    <dbReference type="NCBI Taxonomy" id="228005"/>
    <lineage>
        <taxon>Bacteria</taxon>
        <taxon>Bacillati</taxon>
        <taxon>Actinomycetota</taxon>
        <taxon>Actinomycetes</taxon>
        <taxon>Pseudonocardiales</taxon>
        <taxon>Pseudonocardiaceae</taxon>
        <taxon>Pseudonocardia</taxon>
    </lineage>
</organism>
<dbReference type="SMART" id="SM00895">
    <property type="entry name" value="FCD"/>
    <property type="match status" value="1"/>
</dbReference>
<evidence type="ECO:0000313" key="6">
    <source>
        <dbReference type="Proteomes" id="UP001597182"/>
    </source>
</evidence>
<evidence type="ECO:0000256" key="1">
    <source>
        <dbReference type="ARBA" id="ARBA00023015"/>
    </source>
</evidence>
<dbReference type="Pfam" id="PF00392">
    <property type="entry name" value="GntR"/>
    <property type="match status" value="1"/>
</dbReference>
<protein>
    <submittedName>
        <fullName evidence="5">FadR/GntR family transcriptional regulator</fullName>
    </submittedName>
</protein>
<dbReference type="PANTHER" id="PTHR43537:SF5">
    <property type="entry name" value="UXU OPERON TRANSCRIPTIONAL REGULATOR"/>
    <property type="match status" value="1"/>
</dbReference>
<dbReference type="PROSITE" id="PS50949">
    <property type="entry name" value="HTH_GNTR"/>
    <property type="match status" value="1"/>
</dbReference>
<feature type="domain" description="HTH gntR-type" evidence="4">
    <location>
        <begin position="22"/>
        <end position="90"/>
    </location>
</feature>
<dbReference type="PANTHER" id="PTHR43537">
    <property type="entry name" value="TRANSCRIPTIONAL REGULATOR, GNTR FAMILY"/>
    <property type="match status" value="1"/>
</dbReference>
<dbReference type="Proteomes" id="UP001597182">
    <property type="component" value="Unassembled WGS sequence"/>
</dbReference>
<sequence length="249" mass="27299">MRSGQFPERPEPPAASFSKRSGRRFVVAAQHVLDRIQTGRLAPGDRLPPDRTLAVDLEVSRATVREALLALELLGVVEIRHGSGVYVVDPAKVTRDSDAWFVPTTSALFEARATIEPKLAQMCAVRMSTADIRAMSASVSRARAAVTREVEFTEFAELQVEFHRMLADHCGSPLLADTARSLVSAEEHPLWVLLNQQAIGSPELRMQQVAEHAAVLGHIKKRDPDAARAAMHRHVTDLGCTLVGSDWIS</sequence>
<dbReference type="Pfam" id="PF07729">
    <property type="entry name" value="FCD"/>
    <property type="match status" value="1"/>
</dbReference>
<dbReference type="RefSeq" id="WP_346090917.1">
    <property type="nucleotide sequence ID" value="NZ_BAABKS010000016.1"/>
</dbReference>
<dbReference type="InterPro" id="IPR000524">
    <property type="entry name" value="Tscrpt_reg_HTH_GntR"/>
</dbReference>
<dbReference type="InterPro" id="IPR011711">
    <property type="entry name" value="GntR_C"/>
</dbReference>
<evidence type="ECO:0000259" key="4">
    <source>
        <dbReference type="PROSITE" id="PS50949"/>
    </source>
</evidence>
<keyword evidence="6" id="KW-1185">Reference proteome</keyword>
<dbReference type="CDD" id="cd07377">
    <property type="entry name" value="WHTH_GntR"/>
    <property type="match status" value="1"/>
</dbReference>
<dbReference type="PRINTS" id="PR00035">
    <property type="entry name" value="HTHGNTR"/>
</dbReference>
<keyword evidence="3" id="KW-0804">Transcription</keyword>
<dbReference type="InterPro" id="IPR008920">
    <property type="entry name" value="TF_FadR/GntR_C"/>
</dbReference>
<dbReference type="SUPFAM" id="SSF46785">
    <property type="entry name" value="Winged helix' DNA-binding domain"/>
    <property type="match status" value="1"/>
</dbReference>
<accession>A0ABW3VSC2</accession>
<dbReference type="EMBL" id="JBHTMB010000311">
    <property type="protein sequence ID" value="MFD1237903.1"/>
    <property type="molecule type" value="Genomic_DNA"/>
</dbReference>
<evidence type="ECO:0000313" key="5">
    <source>
        <dbReference type="EMBL" id="MFD1237903.1"/>
    </source>
</evidence>
<keyword evidence="1" id="KW-0805">Transcription regulation</keyword>
<evidence type="ECO:0000256" key="3">
    <source>
        <dbReference type="ARBA" id="ARBA00023163"/>
    </source>
</evidence>
<keyword evidence="2" id="KW-0238">DNA-binding</keyword>
<comment type="caution">
    <text evidence="5">The sequence shown here is derived from an EMBL/GenBank/DDBJ whole genome shotgun (WGS) entry which is preliminary data.</text>
</comment>
<dbReference type="SMART" id="SM00345">
    <property type="entry name" value="HTH_GNTR"/>
    <property type="match status" value="1"/>
</dbReference>
<dbReference type="Gene3D" id="1.20.120.530">
    <property type="entry name" value="GntR ligand-binding domain-like"/>
    <property type="match status" value="1"/>
</dbReference>
<dbReference type="SUPFAM" id="SSF48008">
    <property type="entry name" value="GntR ligand-binding domain-like"/>
    <property type="match status" value="1"/>
</dbReference>
<reference evidence="6" key="1">
    <citation type="journal article" date="2019" name="Int. J. Syst. Evol. Microbiol.">
        <title>The Global Catalogue of Microorganisms (GCM) 10K type strain sequencing project: providing services to taxonomists for standard genome sequencing and annotation.</title>
        <authorList>
            <consortium name="The Broad Institute Genomics Platform"/>
            <consortium name="The Broad Institute Genome Sequencing Center for Infectious Disease"/>
            <person name="Wu L."/>
            <person name="Ma J."/>
        </authorList>
    </citation>
    <scope>NUCLEOTIDE SEQUENCE [LARGE SCALE GENOMIC DNA]</scope>
    <source>
        <strain evidence="6">CCUG 49018</strain>
    </source>
</reference>
<dbReference type="InterPro" id="IPR036388">
    <property type="entry name" value="WH-like_DNA-bd_sf"/>
</dbReference>
<name>A0ABW3VSC2_9PSEU</name>
<dbReference type="InterPro" id="IPR036390">
    <property type="entry name" value="WH_DNA-bd_sf"/>
</dbReference>
<evidence type="ECO:0000256" key="2">
    <source>
        <dbReference type="ARBA" id="ARBA00023125"/>
    </source>
</evidence>
<dbReference type="Gene3D" id="1.10.10.10">
    <property type="entry name" value="Winged helix-like DNA-binding domain superfamily/Winged helix DNA-binding domain"/>
    <property type="match status" value="1"/>
</dbReference>
<proteinExistence type="predicted"/>
<gene>
    <name evidence="5" type="ORF">ACFQ34_31850</name>
</gene>